<dbReference type="AlphaFoldDB" id="A0A9D1N5C6"/>
<evidence type="ECO:0000313" key="6">
    <source>
        <dbReference type="Proteomes" id="UP000824130"/>
    </source>
</evidence>
<evidence type="ECO:0000259" key="3">
    <source>
        <dbReference type="Pfam" id="PF00465"/>
    </source>
</evidence>
<comment type="caution">
    <text evidence="5">The sequence shown here is derived from an EMBL/GenBank/DDBJ whole genome shotgun (WGS) entry which is preliminary data.</text>
</comment>
<evidence type="ECO:0000313" key="5">
    <source>
        <dbReference type="EMBL" id="HIU95226.1"/>
    </source>
</evidence>
<dbReference type="Pfam" id="PF25137">
    <property type="entry name" value="ADH_Fe_C"/>
    <property type="match status" value="1"/>
</dbReference>
<dbReference type="CDD" id="cd08189">
    <property type="entry name" value="Fe-ADH-like"/>
    <property type="match status" value="1"/>
</dbReference>
<dbReference type="Proteomes" id="UP000824130">
    <property type="component" value="Unassembled WGS sequence"/>
</dbReference>
<dbReference type="PANTHER" id="PTHR11496">
    <property type="entry name" value="ALCOHOL DEHYDROGENASE"/>
    <property type="match status" value="1"/>
</dbReference>
<dbReference type="SUPFAM" id="SSF56796">
    <property type="entry name" value="Dehydroquinate synthase-like"/>
    <property type="match status" value="1"/>
</dbReference>
<evidence type="ECO:0000256" key="2">
    <source>
        <dbReference type="ARBA" id="ARBA00023002"/>
    </source>
</evidence>
<comment type="similarity">
    <text evidence="1">Belongs to the iron-containing alcohol dehydrogenase family.</text>
</comment>
<dbReference type="InterPro" id="IPR001670">
    <property type="entry name" value="ADH_Fe/GldA"/>
</dbReference>
<proteinExistence type="inferred from homology"/>
<dbReference type="Gene3D" id="1.20.1090.10">
    <property type="entry name" value="Dehydroquinate synthase-like - alpha domain"/>
    <property type="match status" value="1"/>
</dbReference>
<reference evidence="5" key="1">
    <citation type="submission" date="2020-10" db="EMBL/GenBank/DDBJ databases">
        <authorList>
            <person name="Gilroy R."/>
        </authorList>
    </citation>
    <scope>NUCLEOTIDE SEQUENCE</scope>
    <source>
        <strain evidence="5">ChiSjej4B22-8349</strain>
    </source>
</reference>
<dbReference type="InterPro" id="IPR039697">
    <property type="entry name" value="Alcohol_dehydrogenase_Fe"/>
</dbReference>
<dbReference type="EMBL" id="DVOB01000016">
    <property type="protein sequence ID" value="HIU95226.1"/>
    <property type="molecule type" value="Genomic_DNA"/>
</dbReference>
<dbReference type="Gene3D" id="3.40.50.1970">
    <property type="match status" value="1"/>
</dbReference>
<reference evidence="5" key="2">
    <citation type="journal article" date="2021" name="PeerJ">
        <title>Extensive microbial diversity within the chicken gut microbiome revealed by metagenomics and culture.</title>
        <authorList>
            <person name="Gilroy R."/>
            <person name="Ravi A."/>
            <person name="Getino M."/>
            <person name="Pursley I."/>
            <person name="Horton D.L."/>
            <person name="Alikhan N.F."/>
            <person name="Baker D."/>
            <person name="Gharbi K."/>
            <person name="Hall N."/>
            <person name="Watson M."/>
            <person name="Adriaenssens E.M."/>
            <person name="Foster-Nyarko E."/>
            <person name="Jarju S."/>
            <person name="Secka A."/>
            <person name="Antonio M."/>
            <person name="Oren A."/>
            <person name="Chaudhuri R.R."/>
            <person name="La Ragione R."/>
            <person name="Hildebrand F."/>
            <person name="Pallen M.J."/>
        </authorList>
    </citation>
    <scope>NUCLEOTIDE SEQUENCE</scope>
    <source>
        <strain evidence="5">ChiSjej4B22-8349</strain>
    </source>
</reference>
<dbReference type="Pfam" id="PF00465">
    <property type="entry name" value="Fe-ADH"/>
    <property type="match status" value="1"/>
</dbReference>
<dbReference type="GO" id="GO:0046872">
    <property type="term" value="F:metal ion binding"/>
    <property type="evidence" value="ECO:0007669"/>
    <property type="project" value="InterPro"/>
</dbReference>
<organism evidence="5 6">
    <name type="scientific">Candidatus Allocopromorpha excrementipullorum</name>
    <dbReference type="NCBI Taxonomy" id="2840743"/>
    <lineage>
        <taxon>Bacteria</taxon>
        <taxon>Bacillati</taxon>
        <taxon>Bacillota</taxon>
        <taxon>Clostridia</taxon>
        <taxon>Eubacteriales</taxon>
        <taxon>Eubacteriaceae</taxon>
        <taxon>Eubacteriaceae incertae sedis</taxon>
        <taxon>Candidatus Allocopromorpha</taxon>
    </lineage>
</organism>
<keyword evidence="2" id="KW-0560">Oxidoreductase</keyword>
<feature type="domain" description="Alcohol dehydrogenase iron-type/glycerol dehydrogenase GldA" evidence="3">
    <location>
        <begin position="27"/>
        <end position="196"/>
    </location>
</feature>
<evidence type="ECO:0000259" key="4">
    <source>
        <dbReference type="Pfam" id="PF25137"/>
    </source>
</evidence>
<gene>
    <name evidence="5" type="ORF">IAD25_00750</name>
</gene>
<dbReference type="FunFam" id="3.40.50.1970:FF:000003">
    <property type="entry name" value="Alcohol dehydrogenase, iron-containing"/>
    <property type="match status" value="1"/>
</dbReference>
<name>A0A9D1N5C6_9FIRM</name>
<protein>
    <submittedName>
        <fullName evidence="5">Iron-containing alcohol dehydrogenase</fullName>
    </submittedName>
</protein>
<dbReference type="GO" id="GO:0004022">
    <property type="term" value="F:alcohol dehydrogenase (NAD+) activity"/>
    <property type="evidence" value="ECO:0007669"/>
    <property type="project" value="TreeGrafter"/>
</dbReference>
<sequence>MIYRMFCRLFQAVMKAVMYALPWHTPDVLEGDEALKRMVDDIENQGINKVMVVMGPSMMKRGLPQSMLDIMSRRAIRYVIFDKLASDPTDEQVESGARRYREAGCQGMVLFGGGSPMDCGKAIAARIARPGKSVKQLQGALKVRHRKDVPLMWAVPTTAGTGSETTMAAVISDSVTHRKKSINDPSIIPHVCVLDPALTVGLSPEMTAYTGMDALCHAVEAYINKTYNTEREDKMAKDAVKLIHDNLIKVYHNGGDVDGRRKMQLAAFFAGRAFTRGCVGYVHAIGHGIGGLYGFPHGKVMAVLLPYVLEVYGSYAEERLAELADACGIMDGERAAEAVSDREKAIAFINWIKSVDRQLTIPEKLRCIKAEDVPAIARWAAEEANPLYPVPKILGREELEKLIIQIAGSPEK</sequence>
<dbReference type="PANTHER" id="PTHR11496:SF102">
    <property type="entry name" value="ALCOHOL DEHYDROGENASE 4"/>
    <property type="match status" value="1"/>
</dbReference>
<accession>A0A9D1N5C6</accession>
<feature type="domain" description="Fe-containing alcohol dehydrogenase-like C-terminal" evidence="4">
    <location>
        <begin position="207"/>
        <end position="403"/>
    </location>
</feature>
<evidence type="ECO:0000256" key="1">
    <source>
        <dbReference type="ARBA" id="ARBA00007358"/>
    </source>
</evidence>
<dbReference type="InterPro" id="IPR056798">
    <property type="entry name" value="ADH_Fe_C"/>
</dbReference>